<keyword evidence="7" id="KW-0325">Glycoprotein</keyword>
<dbReference type="Proteomes" id="UP000722485">
    <property type="component" value="Unassembled WGS sequence"/>
</dbReference>
<sequence>MKSFFHKLVPEAPVVVQDNDNPDETETPPNKQVATTDGGVTTDSSCEKSENYEQGVLAVRAMTQVWNKKNLVIAYLFIWLVSFIQAFSAGVVTTMTPYVTSNFQTHSLTANSQIVSSLASGLILLPYAKVMNLWGRPQAFAIMIILVTTGFIMMASCNNVRTYAVAQVFYSCGHSGIDFTTTVFVADTSSLKSRAFMIAFVMSPYLATTWAYGPASQSVLAHAGFRWGLGIWAIVYPIVAFPLCGIFWYYQNKALKLGLFNSEHKNRTLTQSLSYYLKEFDIIGILLLATGLSLFLLGFSLYSYQSNTWKSPLIICFLIFVTQATYITSIYNVGGTFSALLMGAVIRFNGRLKWQTLYLGVPLTALGVGLMINFRQPDSDVHYIVMCQILVAFGGGIIVICEQMTVMAVSSQRNIPAILAMERMIAYVGQGIGLAISAAIWTGTFPKKLTEYLPADAMNSFAEIYGDINVQSSFADGSATRDGIVHAYGDTQRLMLIAATCMYSVSFISVMMWKDINVKKIDQVKGLVW</sequence>
<evidence type="ECO:0000256" key="4">
    <source>
        <dbReference type="ARBA" id="ARBA00022692"/>
    </source>
</evidence>
<feature type="transmembrane region" description="Helical" evidence="9">
    <location>
        <begin position="72"/>
        <end position="96"/>
    </location>
</feature>
<evidence type="ECO:0000256" key="9">
    <source>
        <dbReference type="SAM" id="Phobius"/>
    </source>
</evidence>
<name>A0A9P5HHH7_9HYPO</name>
<comment type="caution">
    <text evidence="10">The sequence shown here is derived from an EMBL/GenBank/DDBJ whole genome shotgun (WGS) entry which is preliminary data.</text>
</comment>
<feature type="compositionally biased region" description="Polar residues" evidence="8">
    <location>
        <begin position="27"/>
        <end position="44"/>
    </location>
</feature>
<feature type="transmembrane region" description="Helical" evidence="9">
    <location>
        <begin position="357"/>
        <end position="375"/>
    </location>
</feature>
<evidence type="ECO:0000256" key="1">
    <source>
        <dbReference type="ARBA" id="ARBA00004141"/>
    </source>
</evidence>
<dbReference type="OrthoDB" id="4078873at2759"/>
<keyword evidence="3" id="KW-0813">Transport</keyword>
<evidence type="ECO:0000256" key="8">
    <source>
        <dbReference type="SAM" id="MobiDB-lite"/>
    </source>
</evidence>
<keyword evidence="4 9" id="KW-0812">Transmembrane</keyword>
<gene>
    <name evidence="10" type="ORF">G7Z17_g2019</name>
</gene>
<evidence type="ECO:0000256" key="7">
    <source>
        <dbReference type="ARBA" id="ARBA00023180"/>
    </source>
</evidence>
<dbReference type="GO" id="GO:0022857">
    <property type="term" value="F:transmembrane transporter activity"/>
    <property type="evidence" value="ECO:0007669"/>
    <property type="project" value="InterPro"/>
</dbReference>
<evidence type="ECO:0000256" key="5">
    <source>
        <dbReference type="ARBA" id="ARBA00022989"/>
    </source>
</evidence>
<feature type="transmembrane region" description="Helical" evidence="9">
    <location>
        <begin position="381"/>
        <end position="403"/>
    </location>
</feature>
<dbReference type="Pfam" id="PF07690">
    <property type="entry name" value="MFS_1"/>
    <property type="match status" value="1"/>
</dbReference>
<dbReference type="GO" id="GO:0005886">
    <property type="term" value="C:plasma membrane"/>
    <property type="evidence" value="ECO:0007669"/>
    <property type="project" value="TreeGrafter"/>
</dbReference>
<feature type="transmembrane region" description="Helical" evidence="9">
    <location>
        <begin position="195"/>
        <end position="215"/>
    </location>
</feature>
<dbReference type="InterPro" id="IPR011701">
    <property type="entry name" value="MFS"/>
</dbReference>
<evidence type="ECO:0008006" key="12">
    <source>
        <dbReference type="Google" id="ProtNLM"/>
    </source>
</evidence>
<feature type="transmembrane region" description="Helical" evidence="9">
    <location>
        <begin position="282"/>
        <end position="302"/>
    </location>
</feature>
<dbReference type="PANTHER" id="PTHR23501:SF3">
    <property type="entry name" value="MAJOR FACILITATOR SUPERFAMILY (MFS) PROFILE DOMAIN-CONTAINING PROTEIN"/>
    <property type="match status" value="1"/>
</dbReference>
<feature type="transmembrane region" description="Helical" evidence="9">
    <location>
        <begin position="424"/>
        <end position="444"/>
    </location>
</feature>
<comment type="similarity">
    <text evidence="2">Belongs to the major facilitator superfamily.</text>
</comment>
<dbReference type="EMBL" id="JAANBB010000018">
    <property type="protein sequence ID" value="KAF7555727.1"/>
    <property type="molecule type" value="Genomic_DNA"/>
</dbReference>
<dbReference type="SUPFAM" id="SSF103473">
    <property type="entry name" value="MFS general substrate transporter"/>
    <property type="match status" value="1"/>
</dbReference>
<evidence type="ECO:0000256" key="2">
    <source>
        <dbReference type="ARBA" id="ARBA00008335"/>
    </source>
</evidence>
<organism evidence="10 11">
    <name type="scientific">Cylindrodendrum hubeiense</name>
    <dbReference type="NCBI Taxonomy" id="595255"/>
    <lineage>
        <taxon>Eukaryota</taxon>
        <taxon>Fungi</taxon>
        <taxon>Dikarya</taxon>
        <taxon>Ascomycota</taxon>
        <taxon>Pezizomycotina</taxon>
        <taxon>Sordariomycetes</taxon>
        <taxon>Hypocreomycetidae</taxon>
        <taxon>Hypocreales</taxon>
        <taxon>Nectriaceae</taxon>
        <taxon>Cylindrodendrum</taxon>
    </lineage>
</organism>
<keyword evidence="5 9" id="KW-1133">Transmembrane helix</keyword>
<reference evidence="10" key="1">
    <citation type="submission" date="2020-03" db="EMBL/GenBank/DDBJ databases">
        <title>Draft Genome Sequence of Cylindrodendrum hubeiense.</title>
        <authorList>
            <person name="Buettner E."/>
            <person name="Kellner H."/>
        </authorList>
    </citation>
    <scope>NUCLEOTIDE SEQUENCE</scope>
    <source>
        <strain evidence="10">IHI 201604</strain>
    </source>
</reference>
<keyword evidence="11" id="KW-1185">Reference proteome</keyword>
<dbReference type="AlphaFoldDB" id="A0A9P5HHH7"/>
<protein>
    <recommendedName>
        <fullName evidence="12">Siderophore iron transporter</fullName>
    </recommendedName>
</protein>
<feature type="transmembrane region" description="Helical" evidence="9">
    <location>
        <begin position="139"/>
        <end position="156"/>
    </location>
</feature>
<feature type="transmembrane region" description="Helical" evidence="9">
    <location>
        <begin position="227"/>
        <end position="250"/>
    </location>
</feature>
<dbReference type="InterPro" id="IPR036259">
    <property type="entry name" value="MFS_trans_sf"/>
</dbReference>
<feature type="transmembrane region" description="Helical" evidence="9">
    <location>
        <begin position="494"/>
        <end position="513"/>
    </location>
</feature>
<evidence type="ECO:0000256" key="3">
    <source>
        <dbReference type="ARBA" id="ARBA00022448"/>
    </source>
</evidence>
<feature type="region of interest" description="Disordered" evidence="8">
    <location>
        <begin position="15"/>
        <end position="46"/>
    </location>
</feature>
<keyword evidence="6 9" id="KW-0472">Membrane</keyword>
<dbReference type="Gene3D" id="1.20.1250.20">
    <property type="entry name" value="MFS general substrate transporter like domains"/>
    <property type="match status" value="1"/>
</dbReference>
<dbReference type="FunFam" id="1.20.1250.20:FF:000284">
    <property type="entry name" value="Siderophore iron transporter mirB"/>
    <property type="match status" value="1"/>
</dbReference>
<dbReference type="PANTHER" id="PTHR23501">
    <property type="entry name" value="MAJOR FACILITATOR SUPERFAMILY"/>
    <property type="match status" value="1"/>
</dbReference>
<evidence type="ECO:0000256" key="6">
    <source>
        <dbReference type="ARBA" id="ARBA00023136"/>
    </source>
</evidence>
<evidence type="ECO:0000313" key="10">
    <source>
        <dbReference type="EMBL" id="KAF7555727.1"/>
    </source>
</evidence>
<feature type="transmembrane region" description="Helical" evidence="9">
    <location>
        <begin position="309"/>
        <end position="327"/>
    </location>
</feature>
<evidence type="ECO:0000313" key="11">
    <source>
        <dbReference type="Proteomes" id="UP000722485"/>
    </source>
</evidence>
<accession>A0A9P5HHH7</accession>
<comment type="subcellular location">
    <subcellularLocation>
        <location evidence="1">Membrane</location>
        <topology evidence="1">Multi-pass membrane protein</topology>
    </subcellularLocation>
</comment>
<proteinExistence type="inferred from homology"/>